<dbReference type="EMBL" id="CP046244">
    <property type="protein sequence ID" value="QGP91681.1"/>
    <property type="molecule type" value="Genomic_DNA"/>
</dbReference>
<dbReference type="InterPro" id="IPR009057">
    <property type="entry name" value="Homeodomain-like_sf"/>
</dbReference>
<dbReference type="Pfam" id="PF09299">
    <property type="entry name" value="Mu-transpos_C"/>
    <property type="match status" value="1"/>
</dbReference>
<evidence type="ECO:0008006" key="5">
    <source>
        <dbReference type="Google" id="ProtNLM"/>
    </source>
</evidence>
<dbReference type="SUPFAM" id="SSF46689">
    <property type="entry name" value="Homeodomain-like"/>
    <property type="match status" value="1"/>
</dbReference>
<dbReference type="SUPFAM" id="SSF53098">
    <property type="entry name" value="Ribonuclease H-like"/>
    <property type="match status" value="1"/>
</dbReference>
<dbReference type="InterPro" id="IPR009004">
    <property type="entry name" value="Transposase_Mu_C"/>
</dbReference>
<dbReference type="Gene3D" id="2.30.30.130">
    <property type="entry name" value="Transposase, Mu, C-terminal"/>
    <property type="match status" value="1"/>
</dbReference>
<sequence>MGTWLAVKDVAELLDVTERTVQRKISKKELVAKRKGKGYLIDLSSLPPEAQLEYAKRFPEAEVVFKERRSRNGREYSLAEIMDLYGQEAVQEALEKVRVAKEALEVKYDLERTEKLERLAQQNGISLTTLYRWMEAYEEDSLMGLIKKPPKSRGKRHSLPEEAIKFIKGLYLQPIKPQGQWVYDRYKERAREKGWPVASRATVYRVLQELSESELVMGREGLEEWRKKIMPKATRDITVLKTYEILVGDHHTFDLFVAHGGRAVRPDLTAWMDARSRAIVGWCISLQGNSETISLALRHAMLPKEDPEVPFCGIPVLVYIDNGKDYRSKRLTGGMKTARKDYSLEAQGVLANLKVEATYCEPYSPWAKEIERWFETLTNQFTRYLPGFCGTKPEDRPPGFDEKKLLERGELLTLPELVVLFEQYLKKYHTTYHATLKDTPLNVYLSVEKAREGVPQPEALDLLMMKYDNAVVQTDGIHRFNHVYWHDDLINLINHKVTIRFDPNRIGELWVYYQGEKVCVAENKELLSMHASEEDIKKWRRVQARARKEVLARINSYGVSQDDLREIVASTFEDGPAIFTGRSSSKPAAVTTLTGFEKEAREAKKRRRKEEIGEMGHNFFREKGLKLLGGGNQR</sequence>
<dbReference type="PROSITE" id="PS51702">
    <property type="entry name" value="HTH_MU"/>
    <property type="match status" value="1"/>
</dbReference>
<feature type="domain" description="Integrase catalytic" evidence="1">
    <location>
        <begin position="227"/>
        <end position="448"/>
    </location>
</feature>
<dbReference type="SUPFAM" id="SSF50610">
    <property type="entry name" value="mu transposase, C-terminal domain"/>
    <property type="match status" value="1"/>
</dbReference>
<dbReference type="InterPro" id="IPR004189">
    <property type="entry name" value="Phage_Mu_transposase"/>
</dbReference>
<dbReference type="InterPro" id="IPR041657">
    <property type="entry name" value="HTH_17"/>
</dbReference>
<dbReference type="InterPro" id="IPR012337">
    <property type="entry name" value="RNaseH-like_sf"/>
</dbReference>
<dbReference type="PANTHER" id="PTHR35004:SF6">
    <property type="entry name" value="TRANSPOSASE"/>
    <property type="match status" value="1"/>
</dbReference>
<dbReference type="Pfam" id="PF09039">
    <property type="entry name" value="HTH_Tnp_Mu_2"/>
    <property type="match status" value="1"/>
</dbReference>
<dbReference type="InterPro" id="IPR015378">
    <property type="entry name" value="Transposase-like_Mu_C"/>
</dbReference>
<dbReference type="GO" id="GO:0003677">
    <property type="term" value="F:DNA binding"/>
    <property type="evidence" value="ECO:0007669"/>
    <property type="project" value="InterPro"/>
</dbReference>
<dbReference type="InterPro" id="IPR001584">
    <property type="entry name" value="Integrase_cat-core"/>
</dbReference>
<name>A0A6I5ZQ68_9FIRM</name>
<dbReference type="PANTHER" id="PTHR35004">
    <property type="entry name" value="TRANSPOSASE RV3428C-RELATED"/>
    <property type="match status" value="1"/>
</dbReference>
<dbReference type="InterPro" id="IPR003314">
    <property type="entry name" value="Mu-type_HTH"/>
</dbReference>
<evidence type="ECO:0000259" key="2">
    <source>
        <dbReference type="PROSITE" id="PS51702"/>
    </source>
</evidence>
<dbReference type="Pfam" id="PF12728">
    <property type="entry name" value="HTH_17"/>
    <property type="match status" value="1"/>
</dbReference>
<dbReference type="GO" id="GO:0015074">
    <property type="term" value="P:DNA integration"/>
    <property type="evidence" value="ECO:0007669"/>
    <property type="project" value="InterPro"/>
</dbReference>
<dbReference type="PROSITE" id="PS50994">
    <property type="entry name" value="INTEGRASE"/>
    <property type="match status" value="1"/>
</dbReference>
<dbReference type="Proteomes" id="UP000425916">
    <property type="component" value="Chromosome"/>
</dbReference>
<evidence type="ECO:0000313" key="4">
    <source>
        <dbReference type="Proteomes" id="UP000425916"/>
    </source>
</evidence>
<dbReference type="GO" id="GO:0004803">
    <property type="term" value="F:transposase activity"/>
    <property type="evidence" value="ECO:0007669"/>
    <property type="project" value="InterPro"/>
</dbReference>
<dbReference type="InterPro" id="IPR036397">
    <property type="entry name" value="RNaseH_sf"/>
</dbReference>
<dbReference type="GO" id="GO:0006313">
    <property type="term" value="P:DNA transposition"/>
    <property type="evidence" value="ECO:0007669"/>
    <property type="project" value="InterPro"/>
</dbReference>
<evidence type="ECO:0000259" key="1">
    <source>
        <dbReference type="PROSITE" id="PS50994"/>
    </source>
</evidence>
<dbReference type="Pfam" id="PF02914">
    <property type="entry name" value="DDE_2"/>
    <property type="match status" value="1"/>
</dbReference>
<accession>A0A6I5ZQ68</accession>
<reference evidence="3 4" key="1">
    <citation type="submission" date="2019-11" db="EMBL/GenBank/DDBJ databases">
        <title>Genome sequence of Moorella glycerini DSM11254.</title>
        <authorList>
            <person name="Poehlein A."/>
            <person name="Boeer T."/>
            <person name="Daniel R."/>
        </authorList>
    </citation>
    <scope>NUCLEOTIDE SEQUENCE [LARGE SCALE GENOMIC DNA]</scope>
    <source>
        <strain evidence="3 4">DSM 11254</strain>
    </source>
</reference>
<organism evidence="3 4">
    <name type="scientific">Neomoorella glycerini</name>
    <dbReference type="NCBI Taxonomy" id="55779"/>
    <lineage>
        <taxon>Bacteria</taxon>
        <taxon>Bacillati</taxon>
        <taxon>Bacillota</taxon>
        <taxon>Clostridia</taxon>
        <taxon>Neomoorellales</taxon>
        <taxon>Neomoorellaceae</taxon>
        <taxon>Neomoorella</taxon>
    </lineage>
</organism>
<dbReference type="Gene3D" id="3.30.420.10">
    <property type="entry name" value="Ribonuclease H-like superfamily/Ribonuclease H"/>
    <property type="match status" value="1"/>
</dbReference>
<evidence type="ECO:0000313" key="3">
    <source>
        <dbReference type="EMBL" id="QGP91681.1"/>
    </source>
</evidence>
<dbReference type="AlphaFoldDB" id="A0A6I5ZQ68"/>
<dbReference type="OrthoDB" id="9794201at2"/>
<dbReference type="InterPro" id="IPR015126">
    <property type="entry name" value="Mu_I-gamma"/>
</dbReference>
<gene>
    <name evidence="3" type="ORF">MGLY_10230</name>
</gene>
<feature type="domain" description="HTH Mu-type" evidence="2">
    <location>
        <begin position="1"/>
        <end position="62"/>
    </location>
</feature>
<protein>
    <recommendedName>
        <fullName evidence="5">Integrase, catalytic core</fullName>
    </recommendedName>
</protein>
<dbReference type="RefSeq" id="WP_156272312.1">
    <property type="nucleotide sequence ID" value="NZ_CP046244.1"/>
</dbReference>
<keyword evidence="4" id="KW-1185">Reference proteome</keyword>
<dbReference type="Gene3D" id="1.10.10.60">
    <property type="entry name" value="Homeodomain-like"/>
    <property type="match status" value="1"/>
</dbReference>
<proteinExistence type="predicted"/>